<dbReference type="EMBL" id="WJBB01000003">
    <property type="protein sequence ID" value="MBC3796246.1"/>
    <property type="molecule type" value="Genomic_DNA"/>
</dbReference>
<reference evidence="2 3" key="1">
    <citation type="journal article" date="2020" name="mSystems">
        <title>Defining Genomic and Predicted Metabolic Features of the Acetobacterium Genus.</title>
        <authorList>
            <person name="Ross D.E."/>
            <person name="Marshall C.W."/>
            <person name="Gulliver D."/>
            <person name="May H.D."/>
            <person name="Norman R.S."/>
        </authorList>
    </citation>
    <scope>NUCLEOTIDE SEQUENCE [LARGE SCALE GENOMIC DNA]</scope>
    <source>
        <strain evidence="2 3">DSM 9173</strain>
    </source>
</reference>
<accession>A0ABR6WIF6</accession>
<proteinExistence type="predicted"/>
<evidence type="ECO:0000313" key="2">
    <source>
        <dbReference type="EMBL" id="MBC3796246.1"/>
    </source>
</evidence>
<name>A0ABR6WIF6_9FIRM</name>
<dbReference type="RefSeq" id="WP_148602700.1">
    <property type="nucleotide sequence ID" value="NZ_RXYB01000004.1"/>
</dbReference>
<keyword evidence="3" id="KW-1185">Reference proteome</keyword>
<evidence type="ECO:0008006" key="4">
    <source>
        <dbReference type="Google" id="ProtNLM"/>
    </source>
</evidence>
<gene>
    <name evidence="2" type="ORF">GH807_04165</name>
</gene>
<dbReference type="Proteomes" id="UP000653358">
    <property type="component" value="Unassembled WGS sequence"/>
</dbReference>
<dbReference type="PROSITE" id="PS51257">
    <property type="entry name" value="PROKAR_LIPOPROTEIN"/>
    <property type="match status" value="1"/>
</dbReference>
<organism evidence="2 3">
    <name type="scientific">Acetobacterium tundrae</name>
    <dbReference type="NCBI Taxonomy" id="132932"/>
    <lineage>
        <taxon>Bacteria</taxon>
        <taxon>Bacillati</taxon>
        <taxon>Bacillota</taxon>
        <taxon>Clostridia</taxon>
        <taxon>Eubacteriales</taxon>
        <taxon>Eubacteriaceae</taxon>
        <taxon>Acetobacterium</taxon>
    </lineage>
</organism>
<evidence type="ECO:0000256" key="1">
    <source>
        <dbReference type="SAM" id="SignalP"/>
    </source>
</evidence>
<dbReference type="Gene3D" id="3.30.450.20">
    <property type="entry name" value="PAS domain"/>
    <property type="match status" value="1"/>
</dbReference>
<evidence type="ECO:0000313" key="3">
    <source>
        <dbReference type="Proteomes" id="UP000653358"/>
    </source>
</evidence>
<feature type="chain" id="PRO_5045088487" description="Cache domain-containing protein" evidence="1">
    <location>
        <begin position="25"/>
        <end position="525"/>
    </location>
</feature>
<comment type="caution">
    <text evidence="2">The sequence shown here is derived from an EMBL/GenBank/DDBJ whole genome shotgun (WGS) entry which is preliminary data.</text>
</comment>
<feature type="signal peptide" evidence="1">
    <location>
        <begin position="1"/>
        <end position="24"/>
    </location>
</feature>
<keyword evidence="1" id="KW-0732">Signal</keyword>
<sequence length="525" mass="58066">MMKRKLLPLLLILALLLTGCTTTGSTKGNPDTLSNATSSLQKEMDEIQSMLEEIGTSVGQSPAGDEKAYSLMNEKLNSKTYFFDILVCDAASNVTQVATKMDSPFIGLNLKSINRHPELFVDTPAIVIKTNTAADDTPYLYASVPIKNGGWVIAYIDPYTFGTELSKLAIGQNLELGVIDTNGTNVYTSNMTEIGKNILTDPIYSSFVELQTLIKNKMIPDAQGEGSYSYNAAGTNEPVRKEVKWDTVKAFDSELRIYVNTEPGAAETATTTGELRQFTTEELSWLDTASNVIYDEFTNLETLTKTAVTAYQQSGESSETFSSALAAISKDSPIAKNVVFVNNENMITSAYPTYFKGISFDLYDKNIPAISLNKQPFITELTIADHQSPATQLLAFVTPVEKDGQIAGYIVAQVRLYDFAAYLTNLENIGKNVNFMLTNNDGTILYDGDLTEVGLNTYDDSMYSEGTLSDYIQNEYRPNREGQSQYEFYGAGMTEIIPKRVVWKTMTFMSNDFKLSMNSEWKPAK</sequence>
<protein>
    <recommendedName>
        <fullName evidence="4">Cache domain-containing protein</fullName>
    </recommendedName>
</protein>